<dbReference type="SMART" id="SM00104">
    <property type="entry name" value="ANATO"/>
    <property type="match status" value="1"/>
</dbReference>
<feature type="domain" description="Anaphylatoxin-like" evidence="9">
    <location>
        <begin position="255"/>
        <end position="289"/>
    </location>
</feature>
<feature type="signal peptide" evidence="8">
    <location>
        <begin position="1"/>
        <end position="26"/>
    </location>
</feature>
<evidence type="ECO:0000256" key="2">
    <source>
        <dbReference type="ARBA" id="ARBA00022525"/>
    </source>
</evidence>
<gene>
    <name evidence="10" type="primary">LOC103734541</name>
</gene>
<dbReference type="GO" id="GO:0006958">
    <property type="term" value="P:complement activation, classical pathway"/>
    <property type="evidence" value="ECO:0007669"/>
    <property type="project" value="UniProtKB-KW"/>
</dbReference>
<keyword evidence="6" id="KW-0179">Complement alternate pathway</keyword>
<proteinExistence type="predicted"/>
<dbReference type="GeneTree" id="ENSGT00940000155670"/>
<dbReference type="AlphaFoldDB" id="A0A8C6W685"/>
<evidence type="ECO:0000256" key="7">
    <source>
        <dbReference type="ARBA" id="ARBA00023198"/>
    </source>
</evidence>
<keyword evidence="2" id="KW-0964">Secreted</keyword>
<dbReference type="InterPro" id="IPR050473">
    <property type="entry name" value="A2M/Complement_sys"/>
</dbReference>
<evidence type="ECO:0000313" key="11">
    <source>
        <dbReference type="Proteomes" id="UP000694381"/>
    </source>
</evidence>
<dbReference type="Ensembl" id="ENSNGAT00000016435.1">
    <property type="protein sequence ID" value="ENSNGAP00000010893.1"/>
    <property type="gene ID" value="ENSNGAG00000013196.1"/>
</dbReference>
<keyword evidence="7" id="KW-0395">Inflammatory response</keyword>
<dbReference type="Gene3D" id="1.20.91.20">
    <property type="entry name" value="Anaphylotoxins (complement system)"/>
    <property type="match status" value="1"/>
</dbReference>
<dbReference type="PANTHER" id="PTHR11412:SF83">
    <property type="entry name" value="COMPLEMENT C5"/>
    <property type="match status" value="1"/>
</dbReference>
<dbReference type="Gene3D" id="2.60.40.1930">
    <property type="match status" value="2"/>
</dbReference>
<dbReference type="CDD" id="cd00017">
    <property type="entry name" value="ANATO"/>
    <property type="match status" value="1"/>
</dbReference>
<dbReference type="PRINTS" id="PR00004">
    <property type="entry name" value="ANAPHYLATOXN"/>
</dbReference>
<keyword evidence="3" id="KW-0391">Immunity</keyword>
<dbReference type="InterPro" id="IPR001840">
    <property type="entry name" value="Anaphylatoxn_comp_syst_dom"/>
</dbReference>
<evidence type="ECO:0000256" key="6">
    <source>
        <dbReference type="ARBA" id="ARBA00023162"/>
    </source>
</evidence>
<keyword evidence="5" id="KW-1015">Disulfide bond</keyword>
<dbReference type="GO" id="GO:0006954">
    <property type="term" value="P:inflammatory response"/>
    <property type="evidence" value="ECO:0007669"/>
    <property type="project" value="UniProtKB-KW"/>
</dbReference>
<dbReference type="InterPro" id="IPR000020">
    <property type="entry name" value="Anaphylatoxin/fibulin"/>
</dbReference>
<sequence length="309" mass="35082">MVFMFSKIMGLWGIFWFLVFLGKSCGQEQRYVISVPKVFQVGVSDIIAVQAYGHTEAFDATVSVKSYPDQRFTYSSDSVNLSPENQFQNSTVLTVQLKQLSEGQSSVSYVYVEVVSKHFSISEKTPITYDNGSLFIHTDKPVYTPQQSGRVYDTRVFAFFSKDPEGSDVDIVQGNNHTGIVSFDDFKIPSNPKYGMWTIKAKYKEDASTTGTTIFEIKEHDETYKVKEILNPAGSLKDKIEEEAAKYKHPVLKKCCYDGAHRNDHETCEQRVARITKGPLCVRAFNECCTIAYQIRANNTYKHITVMKH</sequence>
<dbReference type="Pfam" id="PF17790">
    <property type="entry name" value="MG1"/>
    <property type="match status" value="1"/>
</dbReference>
<evidence type="ECO:0000259" key="9">
    <source>
        <dbReference type="PROSITE" id="PS01178"/>
    </source>
</evidence>
<keyword evidence="4" id="KW-0180">Complement pathway</keyword>
<evidence type="ECO:0000256" key="3">
    <source>
        <dbReference type="ARBA" id="ARBA00022588"/>
    </source>
</evidence>
<dbReference type="Pfam" id="PF01821">
    <property type="entry name" value="ANATO"/>
    <property type="match status" value="1"/>
</dbReference>
<name>A0A8C6W685_NANGA</name>
<dbReference type="InterPro" id="IPR018081">
    <property type="entry name" value="Anaphylatoxin_comp_syst"/>
</dbReference>
<keyword evidence="8" id="KW-0732">Signal</keyword>
<evidence type="ECO:0000313" key="10">
    <source>
        <dbReference type="Ensembl" id="ENSNGAP00000010893.1"/>
    </source>
</evidence>
<keyword evidence="11" id="KW-1185">Reference proteome</keyword>
<dbReference type="GO" id="GO:0006957">
    <property type="term" value="P:complement activation, alternative pathway"/>
    <property type="evidence" value="ECO:0007669"/>
    <property type="project" value="UniProtKB-KW"/>
</dbReference>
<feature type="chain" id="PRO_5034993350" evidence="8">
    <location>
        <begin position="27"/>
        <end position="309"/>
    </location>
</feature>
<evidence type="ECO:0000256" key="1">
    <source>
        <dbReference type="ARBA" id="ARBA00004613"/>
    </source>
</evidence>
<protein>
    <submittedName>
        <fullName evidence="10">Expressed sequence AI182371</fullName>
    </submittedName>
</protein>
<evidence type="ECO:0000256" key="5">
    <source>
        <dbReference type="ARBA" id="ARBA00023157"/>
    </source>
</evidence>
<reference evidence="10" key="1">
    <citation type="submission" date="2025-08" db="UniProtKB">
        <authorList>
            <consortium name="Ensembl"/>
        </authorList>
    </citation>
    <scope>IDENTIFICATION</scope>
</reference>
<keyword evidence="3" id="KW-0399">Innate immunity</keyword>
<dbReference type="OMA" id="CCELANK"/>
<evidence type="ECO:0000256" key="8">
    <source>
        <dbReference type="SAM" id="SignalP"/>
    </source>
</evidence>
<dbReference type="GO" id="GO:0005615">
    <property type="term" value="C:extracellular space"/>
    <property type="evidence" value="ECO:0007669"/>
    <property type="project" value="UniProtKB-ARBA"/>
</dbReference>
<reference evidence="10" key="2">
    <citation type="submission" date="2025-09" db="UniProtKB">
        <authorList>
            <consortium name="Ensembl"/>
        </authorList>
    </citation>
    <scope>IDENTIFICATION</scope>
</reference>
<dbReference type="PROSITE" id="PS01178">
    <property type="entry name" value="ANAPHYLATOXIN_2"/>
    <property type="match status" value="1"/>
</dbReference>
<dbReference type="PANTHER" id="PTHR11412">
    <property type="entry name" value="MACROGLOBULIN / COMPLEMENT"/>
    <property type="match status" value="1"/>
</dbReference>
<dbReference type="PROSITE" id="PS01177">
    <property type="entry name" value="ANAPHYLATOXIN_1"/>
    <property type="match status" value="1"/>
</dbReference>
<dbReference type="SUPFAM" id="SSF47686">
    <property type="entry name" value="Anaphylotoxins (complement system)"/>
    <property type="match status" value="1"/>
</dbReference>
<accession>A0A8C6W685</accession>
<evidence type="ECO:0000256" key="4">
    <source>
        <dbReference type="ARBA" id="ARBA00022875"/>
    </source>
</evidence>
<organism evidence="10 11">
    <name type="scientific">Nannospalax galili</name>
    <name type="common">Northern Israeli blind subterranean mole rat</name>
    <name type="synonym">Spalax galili</name>
    <dbReference type="NCBI Taxonomy" id="1026970"/>
    <lineage>
        <taxon>Eukaryota</taxon>
        <taxon>Metazoa</taxon>
        <taxon>Chordata</taxon>
        <taxon>Craniata</taxon>
        <taxon>Vertebrata</taxon>
        <taxon>Euteleostomi</taxon>
        <taxon>Mammalia</taxon>
        <taxon>Eutheria</taxon>
        <taxon>Euarchontoglires</taxon>
        <taxon>Glires</taxon>
        <taxon>Rodentia</taxon>
        <taxon>Myomorpha</taxon>
        <taxon>Muroidea</taxon>
        <taxon>Spalacidae</taxon>
        <taxon>Spalacinae</taxon>
        <taxon>Nannospalax</taxon>
    </lineage>
</organism>
<dbReference type="Proteomes" id="UP000694381">
    <property type="component" value="Unassembled WGS sequence"/>
</dbReference>
<dbReference type="InterPro" id="IPR041425">
    <property type="entry name" value="C3/4/5_MG1"/>
</dbReference>
<comment type="subcellular location">
    <subcellularLocation>
        <location evidence="1">Secreted</location>
    </subcellularLocation>
</comment>